<dbReference type="GO" id="GO:0008270">
    <property type="term" value="F:zinc ion binding"/>
    <property type="evidence" value="ECO:0007669"/>
    <property type="project" value="UniProtKB-KW"/>
</dbReference>
<evidence type="ECO:0000256" key="14">
    <source>
        <dbReference type="ARBA" id="ARBA00023306"/>
    </source>
</evidence>
<dbReference type="Gene3D" id="2.20.25.190">
    <property type="match status" value="1"/>
</dbReference>
<feature type="region of interest" description="Disordered" evidence="16">
    <location>
        <begin position="303"/>
        <end position="388"/>
    </location>
</feature>
<dbReference type="InterPro" id="IPR007808">
    <property type="entry name" value="Elf1"/>
</dbReference>
<dbReference type="InterPro" id="IPR015943">
    <property type="entry name" value="WD40/YVTN_repeat-like_dom_sf"/>
</dbReference>
<keyword evidence="8" id="KW-0863">Zinc-finger</keyword>
<keyword evidence="10" id="KW-0862">Zinc</keyword>
<keyword evidence="5" id="KW-0132">Cell division</keyword>
<dbReference type="PROSITE" id="PS50082">
    <property type="entry name" value="WD_REPEATS_2"/>
    <property type="match status" value="2"/>
</dbReference>
<comment type="caution">
    <text evidence="17">The sequence shown here is derived from an EMBL/GenBank/DDBJ whole genome shotgun (WGS) entry which is preliminary data.</text>
</comment>
<feature type="repeat" description="WD" evidence="15">
    <location>
        <begin position="613"/>
        <end position="654"/>
    </location>
</feature>
<name>A0A2S4W431_9BASI</name>
<dbReference type="GO" id="GO:0031145">
    <property type="term" value="P:anaphase-promoting complex-dependent catabolic process"/>
    <property type="evidence" value="ECO:0007669"/>
    <property type="project" value="TreeGrafter"/>
</dbReference>
<dbReference type="SUPFAM" id="SSF50978">
    <property type="entry name" value="WD40 repeat-like"/>
    <property type="match status" value="1"/>
</dbReference>
<proteinExistence type="inferred from homology"/>
<evidence type="ECO:0000256" key="3">
    <source>
        <dbReference type="ARBA" id="ARBA00009730"/>
    </source>
</evidence>
<evidence type="ECO:0000256" key="2">
    <source>
        <dbReference type="ARBA" id="ARBA00004123"/>
    </source>
</evidence>
<keyword evidence="4 15" id="KW-0853">WD repeat</keyword>
<feature type="compositionally biased region" description="Polar residues" evidence="16">
    <location>
        <begin position="366"/>
        <end position="382"/>
    </location>
</feature>
<dbReference type="Proteomes" id="UP000239156">
    <property type="component" value="Unassembled WGS sequence"/>
</dbReference>
<dbReference type="FunFam" id="2.20.25.190:FF:000001">
    <property type="entry name" value="Transcription elongation factor 1 homolog"/>
    <property type="match status" value="1"/>
</dbReference>
<feature type="compositionally biased region" description="Polar residues" evidence="16">
    <location>
        <begin position="148"/>
        <end position="158"/>
    </location>
</feature>
<comment type="function">
    <text evidence="1">Transcription elongation factor implicated in the maintenance of proper chromatin structure in actively transcribed regions.</text>
</comment>
<keyword evidence="11" id="KW-0805">Transcription regulation</keyword>
<dbReference type="PROSITE" id="PS00678">
    <property type="entry name" value="WD_REPEATS_1"/>
    <property type="match status" value="1"/>
</dbReference>
<keyword evidence="6" id="KW-0479">Metal-binding</keyword>
<dbReference type="EMBL" id="PKSL01000007">
    <property type="protein sequence ID" value="POW16534.1"/>
    <property type="molecule type" value="Genomic_DNA"/>
</dbReference>
<feature type="repeat" description="WD" evidence="15">
    <location>
        <begin position="487"/>
        <end position="537"/>
    </location>
</feature>
<keyword evidence="12" id="KW-0804">Transcription</keyword>
<evidence type="ECO:0000256" key="1">
    <source>
        <dbReference type="ARBA" id="ARBA00003357"/>
    </source>
</evidence>
<dbReference type="InterPro" id="IPR038567">
    <property type="entry name" value="T_Elf1_sf"/>
</dbReference>
<feature type="compositionally biased region" description="Basic and acidic residues" evidence="16">
    <location>
        <begin position="351"/>
        <end position="365"/>
    </location>
</feature>
<keyword evidence="7" id="KW-0677">Repeat</keyword>
<comment type="similarity">
    <text evidence="3">Belongs to the ELOF1 family.</text>
</comment>
<dbReference type="InterPro" id="IPR033010">
    <property type="entry name" value="Cdc20/Fizzy"/>
</dbReference>
<dbReference type="InterPro" id="IPR019775">
    <property type="entry name" value="WD40_repeat_CS"/>
</dbReference>
<dbReference type="VEuPathDB" id="FungiDB:PSHT_05888"/>
<dbReference type="PANTHER" id="PTHR19918">
    <property type="entry name" value="CELL DIVISION CYCLE 20 CDC20 FIZZY -RELATED"/>
    <property type="match status" value="1"/>
</dbReference>
<dbReference type="GO" id="GO:1990757">
    <property type="term" value="F:ubiquitin ligase activator activity"/>
    <property type="evidence" value="ECO:0007669"/>
    <property type="project" value="TreeGrafter"/>
</dbReference>
<feature type="compositionally biased region" description="Basic and acidic residues" evidence="16">
    <location>
        <begin position="304"/>
        <end position="315"/>
    </location>
</feature>
<evidence type="ECO:0000256" key="4">
    <source>
        <dbReference type="ARBA" id="ARBA00022574"/>
    </source>
</evidence>
<keyword evidence="14" id="KW-0131">Cell cycle</keyword>
<gene>
    <name evidence="17" type="ORF">PSTT_01315</name>
</gene>
<organism evidence="17 18">
    <name type="scientific">Puccinia striiformis</name>
    <dbReference type="NCBI Taxonomy" id="27350"/>
    <lineage>
        <taxon>Eukaryota</taxon>
        <taxon>Fungi</taxon>
        <taxon>Dikarya</taxon>
        <taxon>Basidiomycota</taxon>
        <taxon>Pucciniomycotina</taxon>
        <taxon>Pucciniomycetes</taxon>
        <taxon>Pucciniales</taxon>
        <taxon>Pucciniaceae</taxon>
        <taxon>Puccinia</taxon>
    </lineage>
</organism>
<dbReference type="Gene3D" id="2.130.10.10">
    <property type="entry name" value="YVTN repeat-like/Quinoprotein amine dehydrogenase"/>
    <property type="match status" value="1"/>
</dbReference>
<keyword evidence="9" id="KW-0498">Mitosis</keyword>
<evidence type="ECO:0000256" key="8">
    <source>
        <dbReference type="ARBA" id="ARBA00022771"/>
    </source>
</evidence>
<evidence type="ECO:0000256" key="7">
    <source>
        <dbReference type="ARBA" id="ARBA00022737"/>
    </source>
</evidence>
<sequence>MKGVPVWSACHLTNQTNTFESANKLRMGKRKAAKKPNKKAKLLPLDKIFRCLFCQRAGVVHCKLDRQEMVSRIECSKCGQHFETKIDHLMEPIDVYSLWIDAAEAAAVEASQDPPETQHHNDSRPSTTRPSSSSKHASSSSLLPGSSNQDGLQSKQTNSESITIEFLQSIDRPTRTNNCESTQEIIESESIERNEEFELITNDPSTTTAPAKVFAFFSLFFIVHKALSRPINREDFLGRDLVRKDWGSSSSSATSPSKKSTSRKISRSFILTTSSPHHCDDYFGTRTESYQCGSIHNARCGFRSTRESPSTRDEQQWNGNDSDDDDDEWRRSRRSRDRGRAGTLDGTSTRASREREEPITKEQRTKTANHSGTGLSNTASNPRRQENPYIYGMPQTGNVNQLSTLPEGVYYCSVKFSGDGHYLGLGTSEGAVHIYDIDESRLLRKMLGRECRVSSLTWSGTILSAGGLDGSIWNHDVQAARHKSSEMIGHRAEVCGLAWKPDHDDPLSVSNSGLLASGANDNIVNVWDARNPSTPRMTKNNHRAAVKAIAWCPWQANMLATGGGTSDKFRNPIPSDIDSLQSLCREFLTTHGLPDMHFSIHTFPGFQLVADIPKAHDTRILHSALSPDGCIVVTASSDENLKFWRVFENKRAKVMPNPVFGKAYPNPLSSKDTNQQDHHQHAFKGSYELPSSGLPNIDLVVATPESQINTIHTRQGQPTYQPSPKNDNAFGLLTQQRLSLSCDKETKKMWNNDPSPAC</sequence>
<evidence type="ECO:0000256" key="10">
    <source>
        <dbReference type="ARBA" id="ARBA00022833"/>
    </source>
</evidence>
<dbReference type="GO" id="GO:0010997">
    <property type="term" value="F:anaphase-promoting complex binding"/>
    <property type="evidence" value="ECO:0007669"/>
    <property type="project" value="InterPro"/>
</dbReference>
<reference evidence="17" key="1">
    <citation type="submission" date="2017-12" db="EMBL/GenBank/DDBJ databases">
        <title>Gene loss provides genomic basis for host adaptation in cereal stripe rust fungi.</title>
        <authorList>
            <person name="Xia C."/>
        </authorList>
    </citation>
    <scope>NUCLEOTIDE SEQUENCE [LARGE SCALE GENOMIC DNA]</scope>
    <source>
        <strain evidence="17">93-210</strain>
    </source>
</reference>
<dbReference type="Pfam" id="PF00400">
    <property type="entry name" value="WD40"/>
    <property type="match status" value="2"/>
</dbReference>
<dbReference type="SMART" id="SM00320">
    <property type="entry name" value="WD40"/>
    <property type="match status" value="5"/>
</dbReference>
<dbReference type="GO" id="GO:1905786">
    <property type="term" value="P:positive regulation of anaphase-promoting complex-dependent catabolic process"/>
    <property type="evidence" value="ECO:0007669"/>
    <property type="project" value="TreeGrafter"/>
</dbReference>
<feature type="region of interest" description="Disordered" evidence="16">
    <location>
        <begin position="108"/>
        <end position="158"/>
    </location>
</feature>
<keyword evidence="18" id="KW-1185">Reference proteome</keyword>
<feature type="region of interest" description="Disordered" evidence="16">
    <location>
        <begin position="245"/>
        <end position="265"/>
    </location>
</feature>
<evidence type="ECO:0000256" key="5">
    <source>
        <dbReference type="ARBA" id="ARBA00022618"/>
    </source>
</evidence>
<feature type="region of interest" description="Disordered" evidence="16">
    <location>
        <begin position="710"/>
        <end position="729"/>
    </location>
</feature>
<dbReference type="Pfam" id="PF05129">
    <property type="entry name" value="Zn_ribbon_Elf1"/>
    <property type="match status" value="1"/>
</dbReference>
<dbReference type="InterPro" id="IPR001680">
    <property type="entry name" value="WD40_rpt"/>
</dbReference>
<evidence type="ECO:0000256" key="13">
    <source>
        <dbReference type="ARBA" id="ARBA00023242"/>
    </source>
</evidence>
<evidence type="ECO:0000313" key="17">
    <source>
        <dbReference type="EMBL" id="POW16534.1"/>
    </source>
</evidence>
<dbReference type="PANTHER" id="PTHR19918:SF8">
    <property type="entry name" value="FI02843P"/>
    <property type="match status" value="1"/>
</dbReference>
<evidence type="ECO:0008006" key="19">
    <source>
        <dbReference type="Google" id="ProtNLM"/>
    </source>
</evidence>
<evidence type="ECO:0000256" key="12">
    <source>
        <dbReference type="ARBA" id="ARBA00023163"/>
    </source>
</evidence>
<dbReference type="GO" id="GO:0051301">
    <property type="term" value="P:cell division"/>
    <property type="evidence" value="ECO:0007669"/>
    <property type="project" value="UniProtKB-KW"/>
</dbReference>
<feature type="compositionally biased region" description="Low complexity" evidence="16">
    <location>
        <begin position="124"/>
        <end position="147"/>
    </location>
</feature>
<dbReference type="SUPFAM" id="SSF57783">
    <property type="entry name" value="Zinc beta-ribbon"/>
    <property type="match status" value="1"/>
</dbReference>
<evidence type="ECO:0000256" key="9">
    <source>
        <dbReference type="ARBA" id="ARBA00022776"/>
    </source>
</evidence>
<dbReference type="VEuPathDB" id="FungiDB:PSHT_05889"/>
<dbReference type="InterPro" id="IPR036322">
    <property type="entry name" value="WD40_repeat_dom_sf"/>
</dbReference>
<dbReference type="VEuPathDB" id="FungiDB:PSTT_01315"/>
<dbReference type="AlphaFoldDB" id="A0A2S4W431"/>
<accession>A0A2S4W431</accession>
<evidence type="ECO:0000256" key="6">
    <source>
        <dbReference type="ARBA" id="ARBA00022723"/>
    </source>
</evidence>
<evidence type="ECO:0000256" key="15">
    <source>
        <dbReference type="PROSITE-ProRule" id="PRU00221"/>
    </source>
</evidence>
<evidence type="ECO:0000256" key="16">
    <source>
        <dbReference type="SAM" id="MobiDB-lite"/>
    </source>
</evidence>
<feature type="compositionally biased region" description="Low complexity" evidence="16">
    <location>
        <begin position="248"/>
        <end position="259"/>
    </location>
</feature>
<feature type="compositionally biased region" description="Polar residues" evidence="16">
    <location>
        <begin position="710"/>
        <end position="726"/>
    </location>
</feature>
<evidence type="ECO:0000313" key="18">
    <source>
        <dbReference type="Proteomes" id="UP000239156"/>
    </source>
</evidence>
<protein>
    <recommendedName>
        <fullName evidence="19">Transcription elongation factor 1 homolog</fullName>
    </recommendedName>
</protein>
<dbReference type="GO" id="GO:0005680">
    <property type="term" value="C:anaphase-promoting complex"/>
    <property type="evidence" value="ECO:0007669"/>
    <property type="project" value="TreeGrafter"/>
</dbReference>
<dbReference type="PROSITE" id="PS50294">
    <property type="entry name" value="WD_REPEATS_REGION"/>
    <property type="match status" value="1"/>
</dbReference>
<comment type="subcellular location">
    <subcellularLocation>
        <location evidence="2">Nucleus</location>
    </subcellularLocation>
</comment>
<keyword evidence="13" id="KW-0539">Nucleus</keyword>
<evidence type="ECO:0000256" key="11">
    <source>
        <dbReference type="ARBA" id="ARBA00023015"/>
    </source>
</evidence>